<sequence length="1473" mass="164837">MMSSSNSPARPARKFGTVLSPTLANSPRRKRETPIKSRTIGSTKTPKVARPVPPLTPTTPAIALSATTTLLPPGTPATPPPPSTTLTQILRVESPTSYTLSHPPPPTLLGLNLSTRSSAGGVVCVNSLHCPDAVTLSQVQPGDIVVEINGTKVQSYEQCISLLKSCTERRVVSYTRPSPSSVPTPTPQTPFTPQSTTSTLTTLNTPATIHPTIFPTNTLLSFVSTLSETVSSTVSSYAASSAQVRSKENDEVAVPTPMKTAKEVKLMIQEVSAPKPKSARKATTPKIKVLSRSLVTETPDGAISAVQFLNKISNSKLASERFAAAQQVNQLQTSVVELTALVTSKGSQLAQYGDLVASKDELIASYVKDIKAMQANHLEQTKELRRNLREREKAAEEQNEVAKEMMKMMEGAKKEIRELKEENGMKADDLETAMDQLMDEQNQREEAEEEVEVMKSLVDHLQLEASRKDEVQAENSRLRNEITQLQGIVKDFEAMNTENEARRRSANQLGMELGSENAALAQEVSGLKRELEDKETKLADHKVALRVADGVVVKLKAKEKELTQIVEVNEKRNTKQLAVLEVQTDVSNSELSAVKRENGKLRGHVAELVGELEAVKYEAAGIKEDFGRRVQKLEDELVESRLLREKEEEVWGEEKKEGGRREEELKLKIEADKQAFKSEMEELAAKVDGEKKRVKQAFEAEMEELALKFDDEKKIILTDKKKELADMLVKVEALHNSHQTMMDTRTLKIKQLELEVEKLTNACLVLQKDNKVLTAEKQEQINELVGQVGRFEEMLMGGAKLDMAEGEREELEDLREKVKELETIRALHQETVGGMAKKKDAIINKLRGKVSELGEALANSHSQNVMQEEEMKILVKEQKEEKVEVEINDGVAMMQLKEAESRLHEALEMVDGREKVIEELVEKLGNKEREVEALGKHMEIMDKKMRILREKGEASRKGGDATREREVEEIKRLREEARGLRAKCEVYERNIEVRVSAEKEGWIKERGVKVREKRRLEVLLEEMRGKNLDLVAELEGLRIGSEGSKYESPKKTGRKGGEKIIGISPEKKMSPVMNESLAKKHEEVVERLLSMKSIIKEELTPGKRRKVSGGVKRPGVGSERGGADKSKILARMEKQIEVLLVELGEAKDALVGKDELLVELGNVIEQFEEDRVERQEEYEEMESYVERCEGLVEKELEWRKRSEEEFELVKIEVELLRRENENQQMLIKRQGDVNDAVGGMVQRGEAAWVEKFESAQIVTRSVSILFAGMVKCRDARRADLGTAFKRWKDSVLDRNVRQVLIRYEAVVDELEGERRLNSDLMLASATTAKASEERILALEEEVGVLRGEVGKRDEAVKMSREIVDKSRAVREELVEGMRGVRFTCLVRGVLGGWGRRSMVRSFAVWRAAVGESKMREEVKGIHEQLEGTKGKLLQLKGALREGGWLPKGAEGGGLGRVGEESFDWELSSDDGTV</sequence>
<evidence type="ECO:0000313" key="5">
    <source>
        <dbReference type="Proteomes" id="UP001165065"/>
    </source>
</evidence>
<dbReference type="PROSITE" id="PS50106">
    <property type="entry name" value="PDZ"/>
    <property type="match status" value="1"/>
</dbReference>
<feature type="region of interest" description="Disordered" evidence="2">
    <location>
        <begin position="174"/>
        <end position="199"/>
    </location>
</feature>
<accession>A0A9W7GMM6</accession>
<organism evidence="4 5">
    <name type="scientific">Triparma columacea</name>
    <dbReference type="NCBI Taxonomy" id="722753"/>
    <lineage>
        <taxon>Eukaryota</taxon>
        <taxon>Sar</taxon>
        <taxon>Stramenopiles</taxon>
        <taxon>Ochrophyta</taxon>
        <taxon>Bolidophyceae</taxon>
        <taxon>Parmales</taxon>
        <taxon>Triparmaceae</taxon>
        <taxon>Triparma</taxon>
    </lineage>
</organism>
<keyword evidence="5" id="KW-1185">Reference proteome</keyword>
<dbReference type="OrthoDB" id="10692446at2759"/>
<feature type="coiled-coil region" evidence="1">
    <location>
        <begin position="963"/>
        <end position="990"/>
    </location>
</feature>
<feature type="coiled-coil region" evidence="1">
    <location>
        <begin position="378"/>
        <end position="544"/>
    </location>
</feature>
<reference evidence="5" key="1">
    <citation type="journal article" date="2023" name="Commun. Biol.">
        <title>Genome analysis of Parmales, the sister group of diatoms, reveals the evolutionary specialization of diatoms from phago-mixotrophs to photoautotrophs.</title>
        <authorList>
            <person name="Ban H."/>
            <person name="Sato S."/>
            <person name="Yoshikawa S."/>
            <person name="Yamada K."/>
            <person name="Nakamura Y."/>
            <person name="Ichinomiya M."/>
            <person name="Sato N."/>
            <person name="Blanc-Mathieu R."/>
            <person name="Endo H."/>
            <person name="Kuwata A."/>
            <person name="Ogata H."/>
        </authorList>
    </citation>
    <scope>NUCLEOTIDE SEQUENCE [LARGE SCALE GENOMIC DNA]</scope>
</reference>
<evidence type="ECO:0000256" key="2">
    <source>
        <dbReference type="SAM" id="MobiDB-lite"/>
    </source>
</evidence>
<dbReference type="InterPro" id="IPR036034">
    <property type="entry name" value="PDZ_sf"/>
</dbReference>
<evidence type="ECO:0000313" key="4">
    <source>
        <dbReference type="EMBL" id="GMI48496.1"/>
    </source>
</evidence>
<feature type="region of interest" description="Disordered" evidence="2">
    <location>
        <begin position="1"/>
        <end position="57"/>
    </location>
</feature>
<feature type="coiled-coil region" evidence="1">
    <location>
        <begin position="630"/>
        <end position="700"/>
    </location>
</feature>
<proteinExistence type="predicted"/>
<dbReference type="EMBL" id="BRYA01000402">
    <property type="protein sequence ID" value="GMI48496.1"/>
    <property type="molecule type" value="Genomic_DNA"/>
</dbReference>
<dbReference type="InterPro" id="IPR001478">
    <property type="entry name" value="PDZ"/>
</dbReference>
<dbReference type="SUPFAM" id="SSF50156">
    <property type="entry name" value="PDZ domain-like"/>
    <property type="match status" value="1"/>
</dbReference>
<name>A0A9W7GMM6_9STRA</name>
<comment type="caution">
    <text evidence="4">The sequence shown here is derived from an EMBL/GenBank/DDBJ whole genome shotgun (WGS) entry which is preliminary data.</text>
</comment>
<keyword evidence="1" id="KW-0175">Coiled coil</keyword>
<gene>
    <name evidence="4" type="ORF">TrCOL_g5895</name>
</gene>
<feature type="domain" description="PDZ" evidence="3">
    <location>
        <begin position="97"/>
        <end position="178"/>
    </location>
</feature>
<protein>
    <recommendedName>
        <fullName evidence="3">PDZ domain-containing protein</fullName>
    </recommendedName>
</protein>
<dbReference type="Proteomes" id="UP001165065">
    <property type="component" value="Unassembled WGS sequence"/>
</dbReference>
<dbReference type="Gene3D" id="2.30.42.10">
    <property type="match status" value="1"/>
</dbReference>
<feature type="compositionally biased region" description="Pro residues" evidence="2">
    <location>
        <begin position="180"/>
        <end position="190"/>
    </location>
</feature>
<evidence type="ECO:0000259" key="3">
    <source>
        <dbReference type="PROSITE" id="PS50106"/>
    </source>
</evidence>
<feature type="coiled-coil region" evidence="1">
    <location>
        <begin position="742"/>
        <end position="769"/>
    </location>
</feature>
<feature type="coiled-coil region" evidence="1">
    <location>
        <begin position="1129"/>
        <end position="1219"/>
    </location>
</feature>
<evidence type="ECO:0000256" key="1">
    <source>
        <dbReference type="SAM" id="Coils"/>
    </source>
</evidence>
<feature type="coiled-coil region" evidence="1">
    <location>
        <begin position="801"/>
        <end position="831"/>
    </location>
</feature>